<feature type="region of interest" description="Disordered" evidence="1">
    <location>
        <begin position="1"/>
        <end position="321"/>
    </location>
</feature>
<feature type="compositionally biased region" description="Polar residues" evidence="1">
    <location>
        <begin position="171"/>
        <end position="191"/>
    </location>
</feature>
<feature type="compositionally biased region" description="Polar residues" evidence="1">
    <location>
        <begin position="153"/>
        <end position="164"/>
    </location>
</feature>
<dbReference type="OrthoDB" id="278430at2759"/>
<feature type="region of interest" description="Disordered" evidence="1">
    <location>
        <begin position="417"/>
        <end position="447"/>
    </location>
</feature>
<evidence type="ECO:0000313" key="3">
    <source>
        <dbReference type="EMBL" id="TVY81790.1"/>
    </source>
</evidence>
<dbReference type="Proteomes" id="UP000469558">
    <property type="component" value="Unassembled WGS sequence"/>
</dbReference>
<feature type="compositionally biased region" description="Pro residues" evidence="1">
    <location>
        <begin position="438"/>
        <end position="447"/>
    </location>
</feature>
<name>A0A8T9CD22_9HELO</name>
<feature type="compositionally biased region" description="Basic and acidic residues" evidence="1">
    <location>
        <begin position="110"/>
        <end position="119"/>
    </location>
</feature>
<feature type="compositionally biased region" description="Basic and acidic residues" evidence="1">
    <location>
        <begin position="28"/>
        <end position="42"/>
    </location>
</feature>
<feature type="compositionally biased region" description="Low complexity" evidence="1">
    <location>
        <begin position="130"/>
        <end position="140"/>
    </location>
</feature>
<reference evidence="3 4" key="1">
    <citation type="submission" date="2018-05" db="EMBL/GenBank/DDBJ databases">
        <title>Genome sequencing and assembly of the regulated plant pathogen Lachnellula willkommii and related sister species for the development of diagnostic species identification markers.</title>
        <authorList>
            <person name="Giroux E."/>
            <person name="Bilodeau G."/>
        </authorList>
    </citation>
    <scope>NUCLEOTIDE SEQUENCE [LARGE SCALE GENOMIC DNA]</scope>
    <source>
        <strain evidence="3 4">CBS 268.59</strain>
    </source>
</reference>
<organism evidence="3 4">
    <name type="scientific">Lachnellula suecica</name>
    <dbReference type="NCBI Taxonomy" id="602035"/>
    <lineage>
        <taxon>Eukaryota</taxon>
        <taxon>Fungi</taxon>
        <taxon>Dikarya</taxon>
        <taxon>Ascomycota</taxon>
        <taxon>Pezizomycotina</taxon>
        <taxon>Leotiomycetes</taxon>
        <taxon>Helotiales</taxon>
        <taxon>Lachnaceae</taxon>
        <taxon>Lachnellula</taxon>
    </lineage>
</organism>
<feature type="compositionally biased region" description="Basic and acidic residues" evidence="1">
    <location>
        <begin position="51"/>
        <end position="76"/>
    </location>
</feature>
<dbReference type="AlphaFoldDB" id="A0A8T9CD22"/>
<evidence type="ECO:0000313" key="4">
    <source>
        <dbReference type="Proteomes" id="UP000469558"/>
    </source>
</evidence>
<dbReference type="InterPro" id="IPR024771">
    <property type="entry name" value="SUZ"/>
</dbReference>
<gene>
    <name evidence="3" type="ORF">LSUE1_G001938</name>
</gene>
<keyword evidence="4" id="KW-1185">Reference proteome</keyword>
<dbReference type="PROSITE" id="PS51673">
    <property type="entry name" value="SUZ"/>
    <property type="match status" value="1"/>
</dbReference>
<comment type="caution">
    <text evidence="3">The sequence shown here is derived from an EMBL/GenBank/DDBJ whole genome shotgun (WGS) entry which is preliminary data.</text>
</comment>
<dbReference type="Pfam" id="PF12752">
    <property type="entry name" value="SUZ"/>
    <property type="match status" value="1"/>
</dbReference>
<dbReference type="EMBL" id="QGMK01000423">
    <property type="protein sequence ID" value="TVY81790.1"/>
    <property type="molecule type" value="Genomic_DNA"/>
</dbReference>
<protein>
    <recommendedName>
        <fullName evidence="2">SUZ domain-containing protein</fullName>
    </recommendedName>
</protein>
<feature type="compositionally biased region" description="Polar residues" evidence="1">
    <location>
        <begin position="17"/>
        <end position="27"/>
    </location>
</feature>
<accession>A0A8T9CD22</accession>
<feature type="domain" description="SUZ" evidence="2">
    <location>
        <begin position="1"/>
        <end position="73"/>
    </location>
</feature>
<feature type="compositionally biased region" description="Low complexity" evidence="1">
    <location>
        <begin position="206"/>
        <end position="230"/>
    </location>
</feature>
<evidence type="ECO:0000259" key="2">
    <source>
        <dbReference type="PROSITE" id="PS51673"/>
    </source>
</evidence>
<evidence type="ECO:0000256" key="1">
    <source>
        <dbReference type="SAM" id="MobiDB-lite"/>
    </source>
</evidence>
<feature type="compositionally biased region" description="Basic residues" evidence="1">
    <location>
        <begin position="304"/>
        <end position="315"/>
    </location>
</feature>
<proteinExistence type="predicted"/>
<sequence>MPAMKIMRRGGDGDTGPSPSKATSETGSDGKDKSLSAKEKFVPWDISIDQKLSREEREAAYNKARERIFGKDEKTGEATPDTEDGNEMSRSSSVSTKERSQSKKPKAPKQRRDDSESFDVRSQYTPFFAQPQMPTWTPTPQYSPAGPQPFNGAVQSAYQHSMPSQFGPPAQQFNTGQMNNGSMPYPQQAQPRFQPHSAPITAYGSPVQSQPAAPQQQQWQQQQQPMYQTPYQPPYPTRGPAATGPQSSIPYAFGQLPSTANPADPKSQHPIPGSFNRHAFNPKTQSFVPGNAGMPIPQPMSHHGSPHHGSPHHGSPHLSYNAYTPPQQQFGNGMGYNMARQGSNSSLPSYHASPHMTQRPMMHQAMQQGMPPNLPQGMSHGMAQGMQQGMPQNVPQGMSQGMPQGLPHGLPQGLPQGVHGMAQNGHLGNLPHYGNPSTLPPKPPTGV</sequence>